<dbReference type="Gene3D" id="3.40.140.10">
    <property type="entry name" value="Cytidine Deaminase, domain 2"/>
    <property type="match status" value="1"/>
</dbReference>
<protein>
    <submittedName>
        <fullName evidence="2">Uncharacterized protein</fullName>
    </submittedName>
</protein>
<proteinExistence type="predicted"/>
<dbReference type="Proteomes" id="UP001221757">
    <property type="component" value="Unassembled WGS sequence"/>
</dbReference>
<evidence type="ECO:0000313" key="2">
    <source>
        <dbReference type="EMBL" id="KAJ7686986.1"/>
    </source>
</evidence>
<dbReference type="EMBL" id="JARKIE010000091">
    <property type="protein sequence ID" value="KAJ7686986.1"/>
    <property type="molecule type" value="Genomic_DNA"/>
</dbReference>
<comment type="caution">
    <text evidence="2">The sequence shown here is derived from an EMBL/GenBank/DDBJ whole genome shotgun (WGS) entry which is preliminary data.</text>
</comment>
<dbReference type="AlphaFoldDB" id="A0AAD7DAZ6"/>
<reference evidence="2" key="1">
    <citation type="submission" date="2023-03" db="EMBL/GenBank/DDBJ databases">
        <title>Massive genome expansion in bonnet fungi (Mycena s.s.) driven by repeated elements and novel gene families across ecological guilds.</title>
        <authorList>
            <consortium name="Lawrence Berkeley National Laboratory"/>
            <person name="Harder C.B."/>
            <person name="Miyauchi S."/>
            <person name="Viragh M."/>
            <person name="Kuo A."/>
            <person name="Thoen E."/>
            <person name="Andreopoulos B."/>
            <person name="Lu D."/>
            <person name="Skrede I."/>
            <person name="Drula E."/>
            <person name="Henrissat B."/>
            <person name="Morin E."/>
            <person name="Kohler A."/>
            <person name="Barry K."/>
            <person name="LaButti K."/>
            <person name="Morin E."/>
            <person name="Salamov A."/>
            <person name="Lipzen A."/>
            <person name="Mereny Z."/>
            <person name="Hegedus B."/>
            <person name="Baldrian P."/>
            <person name="Stursova M."/>
            <person name="Weitz H."/>
            <person name="Taylor A."/>
            <person name="Grigoriev I.V."/>
            <person name="Nagy L.G."/>
            <person name="Martin F."/>
            <person name="Kauserud H."/>
        </authorList>
    </citation>
    <scope>NUCLEOTIDE SEQUENCE</scope>
    <source>
        <strain evidence="2">CBHHK067</strain>
    </source>
</reference>
<keyword evidence="3" id="KW-1185">Reference proteome</keyword>
<feature type="region of interest" description="Disordered" evidence="1">
    <location>
        <begin position="91"/>
        <end position="129"/>
    </location>
</feature>
<accession>A0AAD7DAZ6</accession>
<name>A0AAD7DAZ6_MYCRO</name>
<evidence type="ECO:0000256" key="1">
    <source>
        <dbReference type="SAM" id="MobiDB-lite"/>
    </source>
</evidence>
<organism evidence="2 3">
    <name type="scientific">Mycena rosella</name>
    <name type="common">Pink bonnet</name>
    <name type="synonym">Agaricus rosellus</name>
    <dbReference type="NCBI Taxonomy" id="1033263"/>
    <lineage>
        <taxon>Eukaryota</taxon>
        <taxon>Fungi</taxon>
        <taxon>Dikarya</taxon>
        <taxon>Basidiomycota</taxon>
        <taxon>Agaricomycotina</taxon>
        <taxon>Agaricomycetes</taxon>
        <taxon>Agaricomycetidae</taxon>
        <taxon>Agaricales</taxon>
        <taxon>Marasmiineae</taxon>
        <taxon>Mycenaceae</taxon>
        <taxon>Mycena</taxon>
    </lineage>
</organism>
<sequence length="256" mass="26300">MPTHDLTAPSTTVRPIDGLPGTLAPSTIAYPALARHMSSHQRTQGYVPLTLTSAFAPDGAGAGFAGVGTGARAALDAARAAAVSTGTETAAYSTSFEPSPPPASAHHDPQLAAARATAARTDAERNAPRARLRTVVLPHATLPRFLAIASANSARNLETCGLLLGREVVKGATPVAANCATLSRRCSCRSSTPRATRARWTRRRGCWDYGGAGVDYAWMGESFFGGCVFAAGVGVAGDAIRFALSVDGTWHGAGAV</sequence>
<gene>
    <name evidence="2" type="ORF">B0H17DRAFT_1136497</name>
</gene>
<evidence type="ECO:0000313" key="3">
    <source>
        <dbReference type="Proteomes" id="UP001221757"/>
    </source>
</evidence>